<dbReference type="EMBL" id="CP002116">
    <property type="protein sequence ID" value="ADK82232.1"/>
    <property type="molecule type" value="Genomic_DNA"/>
</dbReference>
<protein>
    <submittedName>
        <fullName evidence="2">AMP-dependent synthetase and ligase</fullName>
    </submittedName>
</protein>
<keyword evidence="2" id="KW-0436">Ligase</keyword>
<dbReference type="HOGENOM" id="CLU_000022_59_9_12"/>
<proteinExistence type="predicted"/>
<dbReference type="InterPro" id="IPR000873">
    <property type="entry name" value="AMP-dep_synth/lig_dom"/>
</dbReference>
<dbReference type="PANTHER" id="PTHR24096">
    <property type="entry name" value="LONG-CHAIN-FATTY-ACID--COA LIGASE"/>
    <property type="match status" value="1"/>
</dbReference>
<dbReference type="KEGG" id="ssm:Spirs_3134"/>
<dbReference type="InterPro" id="IPR042099">
    <property type="entry name" value="ANL_N_sf"/>
</dbReference>
<gene>
    <name evidence="2" type="ordered locus">Spirs_3134</name>
</gene>
<dbReference type="RefSeq" id="WP_013255691.1">
    <property type="nucleotide sequence ID" value="NC_014364.1"/>
</dbReference>
<accession>E1R5A4</accession>
<name>E1R5A4_SEDSS</name>
<reference evidence="2 3" key="1">
    <citation type="journal article" date="2010" name="Stand. Genomic Sci.">
        <title>Complete genome sequence of Spirochaeta smaragdinae type strain (SEBR 4228).</title>
        <authorList>
            <person name="Mavromatis K."/>
            <person name="Yasawong M."/>
            <person name="Chertkov O."/>
            <person name="Lapidus A."/>
            <person name="Lucas S."/>
            <person name="Nolan M."/>
            <person name="Del Rio T.G."/>
            <person name="Tice H."/>
            <person name="Cheng J.F."/>
            <person name="Pitluck S."/>
            <person name="Liolios K."/>
            <person name="Ivanova N."/>
            <person name="Tapia R."/>
            <person name="Han C."/>
            <person name="Bruce D."/>
            <person name="Goodwin L."/>
            <person name="Pati A."/>
            <person name="Chen A."/>
            <person name="Palaniappan K."/>
            <person name="Land M."/>
            <person name="Hauser L."/>
            <person name="Chang Y.J."/>
            <person name="Jeffries C.D."/>
            <person name="Detter J.C."/>
            <person name="Rohde M."/>
            <person name="Brambilla E."/>
            <person name="Spring S."/>
            <person name="Goker M."/>
            <person name="Sikorski J."/>
            <person name="Woyke T."/>
            <person name="Bristow J."/>
            <person name="Eisen J.A."/>
            <person name="Markowitz V."/>
            <person name="Hugenholtz P."/>
            <person name="Klenk H.P."/>
            <person name="Kyrpides N.C."/>
        </authorList>
    </citation>
    <scope>NUCLEOTIDE SEQUENCE [LARGE SCALE GENOMIC DNA]</scope>
    <source>
        <strain evidence="3">DSM 11293 / JCM 15392 / SEBR 4228</strain>
    </source>
</reference>
<sequence length="579" mass="66080">MENSWDYLDAYRGTLIKGQWPTICEIFTLNAKLFPERLCFTRFSPERESFTYREADLKIRSIAAFFRESGIEPGQRVVISGKNSPEWAISYLAILFAGGVVVPIDYQLETDRIVSLSQFVDAKFVCIDEERFEDFQKKKPAAVSHMFSLSPKKDQYILNMGSSSPVSPSEVGRSEDDIAAILFTSGTTGNEKGVMLTHANLMSDVFQACHPMFMTATEKDIWYALLPLHHSYTMTAVFLESIRYGSELVFAKRMVVKEMMRDLKEGHITMFMAIPLLYNKLLKGMMKEVRGRGLPTHVTVGLFMRISGVCKRFLRINIGKKIFRPLLREVGLDRIRICICGGGPLAPETFRRYNELGLDFVQGYGLTETSPIITLNPLHQFKLRSVGKVFPLVDMKILDPDEDGVGEIAVKGPNITSGYYRDPEATKDLFTSDGFLRTGDVGYLDKEHYLFLTGRKKSLIVTEGGKNVYPEEIEDHFQLFQEIDQIMIKGYIQKKETLAEGIEAIIYPSEEFFKGWTPEDRKKRLEKAVAEVNKELLPYKRITKMTILEKAMETTTTKKIKRNLVLRQLDQLLERSGIK</sequence>
<dbReference type="Gene3D" id="3.40.50.12780">
    <property type="entry name" value="N-terminal domain of ligase-like"/>
    <property type="match status" value="1"/>
</dbReference>
<dbReference type="Gene3D" id="3.30.300.30">
    <property type="match status" value="1"/>
</dbReference>
<evidence type="ECO:0000259" key="1">
    <source>
        <dbReference type="Pfam" id="PF00501"/>
    </source>
</evidence>
<dbReference type="GO" id="GO:0016405">
    <property type="term" value="F:CoA-ligase activity"/>
    <property type="evidence" value="ECO:0007669"/>
    <property type="project" value="TreeGrafter"/>
</dbReference>
<dbReference type="Proteomes" id="UP000002318">
    <property type="component" value="Chromosome"/>
</dbReference>
<evidence type="ECO:0000313" key="3">
    <source>
        <dbReference type="Proteomes" id="UP000002318"/>
    </source>
</evidence>
<dbReference type="eggNOG" id="COG1022">
    <property type="taxonomic scope" value="Bacteria"/>
</dbReference>
<dbReference type="InterPro" id="IPR045851">
    <property type="entry name" value="AMP-bd_C_sf"/>
</dbReference>
<organism evidence="2 3">
    <name type="scientific">Sediminispirochaeta smaragdinae (strain DSM 11293 / JCM 15392 / SEBR 4228)</name>
    <name type="common">Spirochaeta smaragdinae</name>
    <dbReference type="NCBI Taxonomy" id="573413"/>
    <lineage>
        <taxon>Bacteria</taxon>
        <taxon>Pseudomonadati</taxon>
        <taxon>Spirochaetota</taxon>
        <taxon>Spirochaetia</taxon>
        <taxon>Spirochaetales</taxon>
        <taxon>Spirochaetaceae</taxon>
        <taxon>Sediminispirochaeta</taxon>
    </lineage>
</organism>
<dbReference type="AlphaFoldDB" id="E1R5A4"/>
<dbReference type="OrthoDB" id="311554at2"/>
<dbReference type="Pfam" id="PF00501">
    <property type="entry name" value="AMP-binding"/>
    <property type="match status" value="1"/>
</dbReference>
<dbReference type="STRING" id="573413.Spirs_3134"/>
<keyword evidence="3" id="KW-1185">Reference proteome</keyword>
<evidence type="ECO:0000313" key="2">
    <source>
        <dbReference type="EMBL" id="ADK82232.1"/>
    </source>
</evidence>
<feature type="domain" description="AMP-dependent synthetase/ligase" evidence="1">
    <location>
        <begin position="30"/>
        <end position="420"/>
    </location>
</feature>
<dbReference type="SUPFAM" id="SSF56801">
    <property type="entry name" value="Acetyl-CoA synthetase-like"/>
    <property type="match status" value="1"/>
</dbReference>